<feature type="domain" description="Cell envelope-related transcriptional attenuator" evidence="4">
    <location>
        <begin position="109"/>
        <end position="265"/>
    </location>
</feature>
<dbReference type="Gene3D" id="3.40.630.190">
    <property type="entry name" value="LCP protein"/>
    <property type="match status" value="1"/>
</dbReference>
<dbReference type="EMBL" id="SOFI01000003">
    <property type="protein sequence ID" value="TFB79752.1"/>
    <property type="molecule type" value="Genomic_DNA"/>
</dbReference>
<dbReference type="RefSeq" id="WP_104095624.1">
    <property type="nucleotide sequence ID" value="NZ_JACHBP010000001.1"/>
</dbReference>
<feature type="transmembrane region" description="Helical" evidence="3">
    <location>
        <begin position="29"/>
        <end position="56"/>
    </location>
</feature>
<dbReference type="PANTHER" id="PTHR33392:SF6">
    <property type="entry name" value="POLYISOPRENYL-TEICHOIC ACID--PEPTIDOGLYCAN TEICHOIC ACID TRANSFERASE TAGU"/>
    <property type="match status" value="1"/>
</dbReference>
<dbReference type="InterPro" id="IPR050922">
    <property type="entry name" value="LytR/CpsA/Psr_CW_biosynth"/>
</dbReference>
<feature type="compositionally biased region" description="Low complexity" evidence="2">
    <location>
        <begin position="377"/>
        <end position="394"/>
    </location>
</feature>
<evidence type="ECO:0000259" key="4">
    <source>
        <dbReference type="Pfam" id="PF03816"/>
    </source>
</evidence>
<dbReference type="InterPro" id="IPR004474">
    <property type="entry name" value="LytR_CpsA_psr"/>
</dbReference>
<name>A0A4R8VCF7_9MICO</name>
<proteinExistence type="inferred from homology"/>
<accession>A0A4R8VCF7</accession>
<keyword evidence="3" id="KW-0812">Transmembrane</keyword>
<keyword evidence="6" id="KW-1185">Reference proteome</keyword>
<comment type="similarity">
    <text evidence="1">Belongs to the LytR/CpsA/Psr (LCP) family.</text>
</comment>
<dbReference type="AlphaFoldDB" id="A0A4R8VCF7"/>
<comment type="caution">
    <text evidence="5">The sequence shown here is derived from an EMBL/GenBank/DDBJ whole genome shotgun (WGS) entry which is preliminary data.</text>
</comment>
<dbReference type="Proteomes" id="UP000298488">
    <property type="component" value="Unassembled WGS sequence"/>
</dbReference>
<dbReference type="PANTHER" id="PTHR33392">
    <property type="entry name" value="POLYISOPRENYL-TEICHOIC ACID--PEPTIDOGLYCAN TEICHOIC ACID TRANSFERASE TAGU"/>
    <property type="match status" value="1"/>
</dbReference>
<organism evidence="5 6">
    <name type="scientific">Terrimesophilobacter mesophilus</name>
    <dbReference type="NCBI Taxonomy" id="433647"/>
    <lineage>
        <taxon>Bacteria</taxon>
        <taxon>Bacillati</taxon>
        <taxon>Actinomycetota</taxon>
        <taxon>Actinomycetes</taxon>
        <taxon>Micrococcales</taxon>
        <taxon>Microbacteriaceae</taxon>
        <taxon>Terrimesophilobacter</taxon>
    </lineage>
</organism>
<sequence length="411" mass="42970">MSDLRPRGHRVAGPSPVARHGRLRRTNPWLLVLRWTAAAMAVVLVSAACVGGYALWKLQDSIKTVTLVGETVGPPPELGALEGGFNVLIVGSDRCEDPKGCKDRSTNLNDVTMLLHVSHDQTNAVAVSFPRDLVVPIPSCPNPKGGSYSGMSAQPINVTLFYGGLPCTVLTVEALTGLKVQFAAEVSFSGVARLSSAIGGVPVCINGPVIDHYSGLYLPKAGEYTLSGTKALAFLRTRHGVGDGSDLGRISSQQVFLSSLVRTVKSDGVLNDFGKLYNIATVASQSMTLSNSLKNLNTMVSMAQVLKNLPLERVMFVQYPGVTGQPGVYAGKVAPVTALAEALFAKIKADKPFTLEAGNTGLGSVENPDKPSASPDPTASETPAPSLPPASLLPGIKGQSAADYTCSKAFG</sequence>
<keyword evidence="3" id="KW-0472">Membrane</keyword>
<evidence type="ECO:0000313" key="6">
    <source>
        <dbReference type="Proteomes" id="UP000298488"/>
    </source>
</evidence>
<gene>
    <name evidence="5" type="ORF">E3N84_06675</name>
</gene>
<dbReference type="OrthoDB" id="9782542at2"/>
<dbReference type="NCBIfam" id="TIGR00350">
    <property type="entry name" value="lytR_cpsA_psr"/>
    <property type="match status" value="1"/>
</dbReference>
<evidence type="ECO:0000313" key="5">
    <source>
        <dbReference type="EMBL" id="TFB79752.1"/>
    </source>
</evidence>
<evidence type="ECO:0000256" key="2">
    <source>
        <dbReference type="SAM" id="MobiDB-lite"/>
    </source>
</evidence>
<evidence type="ECO:0000256" key="1">
    <source>
        <dbReference type="ARBA" id="ARBA00006068"/>
    </source>
</evidence>
<keyword evidence="3" id="KW-1133">Transmembrane helix</keyword>
<protein>
    <submittedName>
        <fullName evidence="5">LytR family transcriptional regulator</fullName>
    </submittedName>
</protein>
<evidence type="ECO:0000256" key="3">
    <source>
        <dbReference type="SAM" id="Phobius"/>
    </source>
</evidence>
<feature type="region of interest" description="Disordered" evidence="2">
    <location>
        <begin position="358"/>
        <end position="399"/>
    </location>
</feature>
<reference evidence="5 6" key="1">
    <citation type="submission" date="2019-03" db="EMBL/GenBank/DDBJ databases">
        <title>Genomics of glacier-inhabiting Cryobacterium strains.</title>
        <authorList>
            <person name="Liu Q."/>
            <person name="Xin Y.-H."/>
        </authorList>
    </citation>
    <scope>NUCLEOTIDE SEQUENCE [LARGE SCALE GENOMIC DNA]</scope>
    <source>
        <strain evidence="5 6">CGMCC 1.10440</strain>
    </source>
</reference>
<dbReference type="Pfam" id="PF03816">
    <property type="entry name" value="LytR_cpsA_psr"/>
    <property type="match status" value="1"/>
</dbReference>